<comment type="caution">
    <text evidence="13">The sequence shown here is derived from an EMBL/GenBank/DDBJ whole genome shotgun (WGS) entry which is preliminary data.</text>
</comment>
<feature type="transmembrane region" description="Helical" evidence="12">
    <location>
        <begin position="6"/>
        <end position="26"/>
    </location>
</feature>
<reference evidence="13 14" key="1">
    <citation type="submission" date="2019-07" db="EMBL/GenBank/DDBJ databases">
        <title>The First High-Quality Draft Genome Sequence of the Causal Agent of the Current Panama Disease Epidemic.</title>
        <authorList>
            <person name="Warmington R.J."/>
            <person name="Kay W."/>
            <person name="Jeffries A."/>
            <person name="Bebber D."/>
            <person name="Moore K."/>
            <person name="Studholme D.J."/>
        </authorList>
    </citation>
    <scope>NUCLEOTIDE SEQUENCE [LARGE SCALE GENOMIC DNA]</scope>
    <source>
        <strain evidence="13 14">TR4</strain>
    </source>
</reference>
<evidence type="ECO:0008006" key="15">
    <source>
        <dbReference type="Google" id="ProtNLM"/>
    </source>
</evidence>
<keyword evidence="8 12" id="KW-0472">Membrane</keyword>
<comment type="catalytic activity">
    <reaction evidence="10">
        <text>L-cystine(out) + H(+)(out) = L-cystine(in) + H(+)(in)</text>
        <dbReference type="Rhea" id="RHEA:66172"/>
        <dbReference type="ChEBI" id="CHEBI:15378"/>
        <dbReference type="ChEBI" id="CHEBI:35491"/>
    </reaction>
    <physiologicalReaction direction="left-to-right" evidence="10">
        <dbReference type="Rhea" id="RHEA:66173"/>
    </physiologicalReaction>
</comment>
<proteinExistence type="inferred from homology"/>
<organism evidence="13 14">
    <name type="scientific">Fusarium oxysporum f. sp. cubense</name>
    <dbReference type="NCBI Taxonomy" id="61366"/>
    <lineage>
        <taxon>Eukaryota</taxon>
        <taxon>Fungi</taxon>
        <taxon>Dikarya</taxon>
        <taxon>Ascomycota</taxon>
        <taxon>Pezizomycotina</taxon>
        <taxon>Sordariomycetes</taxon>
        <taxon>Hypocreomycetidae</taxon>
        <taxon>Hypocreales</taxon>
        <taxon>Nectriaceae</taxon>
        <taxon>Fusarium</taxon>
        <taxon>Fusarium oxysporum species complex</taxon>
    </lineage>
</organism>
<dbReference type="GO" id="GO:0005774">
    <property type="term" value="C:vacuolar membrane"/>
    <property type="evidence" value="ECO:0007669"/>
    <property type="project" value="TreeGrafter"/>
</dbReference>
<sequence length="306" mass="34375">MAVGFLTFLSGLFGWIYFLAWSASFYPQPLLNWRRRSTSGTTIDFPFINVLGECPTAMCPYTRTPSEWHDMSYSYLSGFAAYFSSNVAFYYSPEIRAQYAARHKGLESTVQFNDITFALHALFLSIITTSQYFAPSLWGFTPNSGNRPSRFILGVAAGCITGVLLTCVIVASSPGNDAVYDWVALDIVYAVGYVKLIVTLIKYTPQIVTNYNNQSTDGWSISQILLDLTGGVLSVSQQAIDSYQQRDWSGITGNPVKFALGNISMVYDTVFIIQHYVLYHDSEKPQSSDRENQRLLDEERRAERSE</sequence>
<evidence type="ECO:0000256" key="9">
    <source>
        <dbReference type="ARBA" id="ARBA00023228"/>
    </source>
</evidence>
<keyword evidence="5" id="KW-0677">Repeat</keyword>
<evidence type="ECO:0000256" key="1">
    <source>
        <dbReference type="ARBA" id="ARBA00004155"/>
    </source>
</evidence>
<keyword evidence="9" id="KW-0458">Lysosome</keyword>
<keyword evidence="6" id="KW-0769">Symport</keyword>
<protein>
    <recommendedName>
        <fullName evidence="15">CTNS protein</fullName>
    </recommendedName>
</protein>
<feature type="transmembrane region" description="Helical" evidence="12">
    <location>
        <begin position="151"/>
        <end position="173"/>
    </location>
</feature>
<dbReference type="GO" id="GO:0000324">
    <property type="term" value="C:fungal-type vacuole"/>
    <property type="evidence" value="ECO:0007669"/>
    <property type="project" value="TreeGrafter"/>
</dbReference>
<dbReference type="Proteomes" id="UP000321331">
    <property type="component" value="Unassembled WGS sequence"/>
</dbReference>
<dbReference type="GO" id="GO:0015184">
    <property type="term" value="F:L-cystine transmembrane transporter activity"/>
    <property type="evidence" value="ECO:0007669"/>
    <property type="project" value="TreeGrafter"/>
</dbReference>
<evidence type="ECO:0000256" key="4">
    <source>
        <dbReference type="ARBA" id="ARBA00022692"/>
    </source>
</evidence>
<evidence type="ECO:0000256" key="12">
    <source>
        <dbReference type="SAM" id="Phobius"/>
    </source>
</evidence>
<evidence type="ECO:0000256" key="8">
    <source>
        <dbReference type="ARBA" id="ARBA00023136"/>
    </source>
</evidence>
<name>A0A5C6TG01_FUSOC</name>
<dbReference type="InterPro" id="IPR005282">
    <property type="entry name" value="LC_transporter"/>
</dbReference>
<evidence type="ECO:0000256" key="7">
    <source>
        <dbReference type="ARBA" id="ARBA00022989"/>
    </source>
</evidence>
<dbReference type="GO" id="GO:0015293">
    <property type="term" value="F:symporter activity"/>
    <property type="evidence" value="ECO:0007669"/>
    <property type="project" value="UniProtKB-KW"/>
</dbReference>
<evidence type="ECO:0000256" key="6">
    <source>
        <dbReference type="ARBA" id="ARBA00022847"/>
    </source>
</evidence>
<evidence type="ECO:0000313" key="14">
    <source>
        <dbReference type="Proteomes" id="UP000321331"/>
    </source>
</evidence>
<dbReference type="InterPro" id="IPR006603">
    <property type="entry name" value="PQ-loop_rpt"/>
</dbReference>
<dbReference type="AlphaFoldDB" id="A0A5C6TG01"/>
<keyword evidence="3" id="KW-0813">Transport</keyword>
<dbReference type="SMART" id="SM00679">
    <property type="entry name" value="CTNS"/>
    <property type="match status" value="2"/>
</dbReference>
<dbReference type="PANTHER" id="PTHR13131">
    <property type="entry name" value="CYSTINOSIN"/>
    <property type="match status" value="1"/>
</dbReference>
<feature type="transmembrane region" description="Helical" evidence="12">
    <location>
        <begin position="117"/>
        <end position="139"/>
    </location>
</feature>
<feature type="transmembrane region" description="Helical" evidence="12">
    <location>
        <begin position="73"/>
        <end position="91"/>
    </location>
</feature>
<dbReference type="Gene3D" id="1.20.1280.290">
    <property type="match status" value="1"/>
</dbReference>
<comment type="subcellular location">
    <subcellularLocation>
        <location evidence="1">Lysosome membrane</location>
        <topology evidence="1">Multi-pass membrane protein</topology>
    </subcellularLocation>
</comment>
<feature type="transmembrane region" description="Helical" evidence="12">
    <location>
        <begin position="179"/>
        <end position="201"/>
    </location>
</feature>
<evidence type="ECO:0000256" key="2">
    <source>
        <dbReference type="ARBA" id="ARBA00006855"/>
    </source>
</evidence>
<dbReference type="FunFam" id="1.20.1280.290:FF:000016">
    <property type="entry name" value="Cystinosin homolog"/>
    <property type="match status" value="1"/>
</dbReference>
<gene>
    <name evidence="13" type="ORF">FocTR4_00005029</name>
</gene>
<keyword evidence="4 12" id="KW-0812">Transmembrane</keyword>
<keyword evidence="7 12" id="KW-1133">Transmembrane helix</keyword>
<evidence type="ECO:0000256" key="11">
    <source>
        <dbReference type="SAM" id="MobiDB-lite"/>
    </source>
</evidence>
<evidence type="ECO:0000256" key="10">
    <source>
        <dbReference type="ARBA" id="ARBA00048473"/>
    </source>
</evidence>
<dbReference type="EMBL" id="VMNF01000004">
    <property type="protein sequence ID" value="TXC09068.1"/>
    <property type="molecule type" value="Genomic_DNA"/>
</dbReference>
<dbReference type="PANTHER" id="PTHR13131:SF5">
    <property type="entry name" value="CYSTINOSIN"/>
    <property type="match status" value="1"/>
</dbReference>
<comment type="similarity">
    <text evidence="2">Belongs to the cystinosin family.</text>
</comment>
<evidence type="ECO:0000256" key="3">
    <source>
        <dbReference type="ARBA" id="ARBA00022448"/>
    </source>
</evidence>
<dbReference type="Pfam" id="PF04193">
    <property type="entry name" value="PQ-loop"/>
    <property type="match status" value="2"/>
</dbReference>
<evidence type="ECO:0000256" key="5">
    <source>
        <dbReference type="ARBA" id="ARBA00022737"/>
    </source>
</evidence>
<evidence type="ECO:0000313" key="13">
    <source>
        <dbReference type="EMBL" id="TXC09068.1"/>
    </source>
</evidence>
<feature type="region of interest" description="Disordered" evidence="11">
    <location>
        <begin position="284"/>
        <end position="306"/>
    </location>
</feature>
<accession>A0A5C6TG01</accession>